<dbReference type="InterPro" id="IPR011060">
    <property type="entry name" value="RibuloseP-bd_barrel"/>
</dbReference>
<accession>A0A2H0LS65</accession>
<evidence type="ECO:0000256" key="8">
    <source>
        <dbReference type="HAMAP-Rule" id="MF_00134"/>
    </source>
</evidence>
<keyword evidence="3 8" id="KW-0028">Amino-acid biosynthesis</keyword>
<keyword evidence="7 8" id="KW-0456">Lyase</keyword>
<evidence type="ECO:0000256" key="5">
    <source>
        <dbReference type="ARBA" id="ARBA00022822"/>
    </source>
</evidence>
<dbReference type="NCBIfam" id="NF001377">
    <property type="entry name" value="PRK00278.2-4"/>
    <property type="match status" value="1"/>
</dbReference>
<dbReference type="EMBL" id="PCVY01000016">
    <property type="protein sequence ID" value="PIQ87269.1"/>
    <property type="molecule type" value="Genomic_DNA"/>
</dbReference>
<evidence type="ECO:0000256" key="1">
    <source>
        <dbReference type="ARBA" id="ARBA00001633"/>
    </source>
</evidence>
<dbReference type="PROSITE" id="PS00614">
    <property type="entry name" value="IGPS"/>
    <property type="match status" value="1"/>
</dbReference>
<dbReference type="GO" id="GO:0000162">
    <property type="term" value="P:L-tryptophan biosynthetic process"/>
    <property type="evidence" value="ECO:0007669"/>
    <property type="project" value="UniProtKB-UniRule"/>
</dbReference>
<dbReference type="HAMAP" id="MF_00134_B">
    <property type="entry name" value="IGPS_B"/>
    <property type="match status" value="1"/>
</dbReference>
<reference evidence="10 11" key="1">
    <citation type="submission" date="2017-09" db="EMBL/GenBank/DDBJ databases">
        <title>Depth-based differentiation of microbial function through sediment-hosted aquifers and enrichment of novel symbionts in the deep terrestrial subsurface.</title>
        <authorList>
            <person name="Probst A.J."/>
            <person name="Ladd B."/>
            <person name="Jarett J.K."/>
            <person name="Geller-Mcgrath D.E."/>
            <person name="Sieber C.M."/>
            <person name="Emerson J.B."/>
            <person name="Anantharaman K."/>
            <person name="Thomas B.C."/>
            <person name="Malmstrom R."/>
            <person name="Stieglmeier M."/>
            <person name="Klingl A."/>
            <person name="Woyke T."/>
            <person name="Ryan C.M."/>
            <person name="Banfield J.F."/>
        </authorList>
    </citation>
    <scope>NUCLEOTIDE SEQUENCE [LARGE SCALE GENOMIC DNA]</scope>
    <source>
        <strain evidence="10">CG11_big_fil_rev_8_21_14_0_20_45_26</strain>
    </source>
</reference>
<dbReference type="EC" id="4.1.1.48" evidence="8"/>
<dbReference type="InterPro" id="IPR013798">
    <property type="entry name" value="Indole-3-glycerol_P_synth_dom"/>
</dbReference>
<dbReference type="AlphaFoldDB" id="A0A2H0LS65"/>
<evidence type="ECO:0000313" key="11">
    <source>
        <dbReference type="Proteomes" id="UP000230859"/>
    </source>
</evidence>
<dbReference type="UniPathway" id="UPA00035">
    <property type="reaction ID" value="UER00043"/>
</dbReference>
<organism evidence="10 11">
    <name type="scientific">Candidatus Abzuiibacterium crystallinum</name>
    <dbReference type="NCBI Taxonomy" id="1974748"/>
    <lineage>
        <taxon>Bacteria</taxon>
        <taxon>Pseudomonadati</taxon>
        <taxon>Candidatus Omnitrophota</taxon>
        <taxon>Candidatus Abzuiibacterium</taxon>
    </lineage>
</organism>
<dbReference type="GO" id="GO:0004640">
    <property type="term" value="F:phosphoribosylanthranilate isomerase activity"/>
    <property type="evidence" value="ECO:0007669"/>
    <property type="project" value="TreeGrafter"/>
</dbReference>
<keyword evidence="4 8" id="KW-0210">Decarboxylase</keyword>
<keyword evidence="5 8" id="KW-0822">Tryptophan biosynthesis</keyword>
<proteinExistence type="inferred from homology"/>
<dbReference type="Pfam" id="PF00218">
    <property type="entry name" value="IGPS"/>
    <property type="match status" value="1"/>
</dbReference>
<dbReference type="SUPFAM" id="SSF51366">
    <property type="entry name" value="Ribulose-phoshate binding barrel"/>
    <property type="match status" value="1"/>
</dbReference>
<dbReference type="InterPro" id="IPR001468">
    <property type="entry name" value="Indole-3-GlycerolPSynthase_CS"/>
</dbReference>
<evidence type="ECO:0000256" key="6">
    <source>
        <dbReference type="ARBA" id="ARBA00023141"/>
    </source>
</evidence>
<evidence type="ECO:0000313" key="10">
    <source>
        <dbReference type="EMBL" id="PIQ87269.1"/>
    </source>
</evidence>
<dbReference type="InterPro" id="IPR045186">
    <property type="entry name" value="Indole-3-glycerol_P_synth"/>
</dbReference>
<keyword evidence="6 8" id="KW-0057">Aromatic amino acid biosynthesis</keyword>
<dbReference type="InterPro" id="IPR013785">
    <property type="entry name" value="Aldolase_TIM"/>
</dbReference>
<evidence type="ECO:0000256" key="3">
    <source>
        <dbReference type="ARBA" id="ARBA00022605"/>
    </source>
</evidence>
<gene>
    <name evidence="8" type="primary">trpC</name>
    <name evidence="10" type="ORF">COV74_01740</name>
</gene>
<protein>
    <recommendedName>
        <fullName evidence="8">Indole-3-glycerol phosphate synthase</fullName>
        <shortName evidence="8">IGPS</shortName>
        <ecNumber evidence="8">4.1.1.48</ecNumber>
    </recommendedName>
</protein>
<dbReference type="Proteomes" id="UP000230859">
    <property type="component" value="Unassembled WGS sequence"/>
</dbReference>
<comment type="caution">
    <text evidence="10">The sequence shown here is derived from an EMBL/GenBank/DDBJ whole genome shotgun (WGS) entry which is preliminary data.</text>
</comment>
<evidence type="ECO:0000259" key="9">
    <source>
        <dbReference type="Pfam" id="PF00218"/>
    </source>
</evidence>
<comment type="catalytic activity">
    <reaction evidence="1 8">
        <text>1-(2-carboxyphenylamino)-1-deoxy-D-ribulose 5-phosphate + H(+) = (1S,2R)-1-C-(indol-3-yl)glycerol 3-phosphate + CO2 + H2O</text>
        <dbReference type="Rhea" id="RHEA:23476"/>
        <dbReference type="ChEBI" id="CHEBI:15377"/>
        <dbReference type="ChEBI" id="CHEBI:15378"/>
        <dbReference type="ChEBI" id="CHEBI:16526"/>
        <dbReference type="ChEBI" id="CHEBI:58613"/>
        <dbReference type="ChEBI" id="CHEBI:58866"/>
        <dbReference type="EC" id="4.1.1.48"/>
    </reaction>
</comment>
<dbReference type="PANTHER" id="PTHR22854:SF2">
    <property type="entry name" value="INDOLE-3-GLYCEROL-PHOSPHATE SYNTHASE"/>
    <property type="match status" value="1"/>
</dbReference>
<dbReference type="CDD" id="cd00331">
    <property type="entry name" value="IGPS"/>
    <property type="match status" value="1"/>
</dbReference>
<comment type="similarity">
    <text evidence="8">Belongs to the TrpC family.</text>
</comment>
<dbReference type="FunFam" id="3.20.20.70:FF:000024">
    <property type="entry name" value="Indole-3-glycerol phosphate synthase"/>
    <property type="match status" value="1"/>
</dbReference>
<dbReference type="Gene3D" id="3.20.20.70">
    <property type="entry name" value="Aldolase class I"/>
    <property type="match status" value="1"/>
</dbReference>
<feature type="domain" description="Indole-3-glycerol phosphate synthase" evidence="9">
    <location>
        <begin position="3"/>
        <end position="256"/>
    </location>
</feature>
<sequence length="259" mass="29440">MILDQIVNKKKNQVVEAKNLYPLQKLKRALLTHKVSVRSLKSVLQNRESRPHLICEMKKSSPSEGMLKHRYVPQHLLRQFEKGGAAAVSILTEPHYFSGSIEHVRRLRPLSKIPILRKDFIIDEYQIYESRLIGADIILLIAAILTPAQMSDFLKLARTLGLEVLTEIHREDELQMVIDAGSDLIGINNRNLDTLQTDVNYAKQLLEKVPKNLLAVVESGISSHNDIQTYQERADGFLIGSTLMKSTNILEKLRELRGC</sequence>
<name>A0A2H0LS65_9BACT</name>
<dbReference type="GO" id="GO:0004425">
    <property type="term" value="F:indole-3-glycerol-phosphate synthase activity"/>
    <property type="evidence" value="ECO:0007669"/>
    <property type="project" value="UniProtKB-UniRule"/>
</dbReference>
<comment type="pathway">
    <text evidence="2 8">Amino-acid biosynthesis; L-tryptophan biosynthesis; L-tryptophan from chorismate: step 4/5.</text>
</comment>
<evidence type="ECO:0000256" key="4">
    <source>
        <dbReference type="ARBA" id="ARBA00022793"/>
    </source>
</evidence>
<evidence type="ECO:0000256" key="7">
    <source>
        <dbReference type="ARBA" id="ARBA00023239"/>
    </source>
</evidence>
<dbReference type="HAMAP" id="MF_00134_A">
    <property type="entry name" value="IGPS_A"/>
    <property type="match status" value="1"/>
</dbReference>
<dbReference type="PANTHER" id="PTHR22854">
    <property type="entry name" value="TRYPTOPHAN BIOSYNTHESIS PROTEIN"/>
    <property type="match status" value="1"/>
</dbReference>
<evidence type="ECO:0000256" key="2">
    <source>
        <dbReference type="ARBA" id="ARBA00004696"/>
    </source>
</evidence>